<evidence type="ECO:0000313" key="1">
    <source>
        <dbReference type="EMBL" id="KAJ9587403.1"/>
    </source>
</evidence>
<name>A0AAD7ZVD9_DIPPU</name>
<comment type="caution">
    <text evidence="1">The sequence shown here is derived from an EMBL/GenBank/DDBJ whole genome shotgun (WGS) entry which is preliminary data.</text>
</comment>
<reference evidence="1" key="1">
    <citation type="journal article" date="2023" name="IScience">
        <title>Live-bearing cockroach genome reveals convergent evolutionary mechanisms linked to viviparity in insects and beyond.</title>
        <authorList>
            <person name="Fouks B."/>
            <person name="Harrison M.C."/>
            <person name="Mikhailova A.A."/>
            <person name="Marchal E."/>
            <person name="English S."/>
            <person name="Carruthers M."/>
            <person name="Jennings E.C."/>
            <person name="Chiamaka E.L."/>
            <person name="Frigard R.A."/>
            <person name="Pippel M."/>
            <person name="Attardo G.M."/>
            <person name="Benoit J.B."/>
            <person name="Bornberg-Bauer E."/>
            <person name="Tobe S.S."/>
        </authorList>
    </citation>
    <scope>NUCLEOTIDE SEQUENCE</scope>
    <source>
        <strain evidence="1">Stay&amp;Tobe</strain>
    </source>
</reference>
<gene>
    <name evidence="1" type="ORF">L9F63_019078</name>
</gene>
<keyword evidence="2" id="KW-1185">Reference proteome</keyword>
<dbReference type="EMBL" id="JASPKZ010006441">
    <property type="protein sequence ID" value="KAJ9587403.1"/>
    <property type="molecule type" value="Genomic_DNA"/>
</dbReference>
<proteinExistence type="predicted"/>
<sequence length="72" mass="8865">DIKQFSENGLFKLRTIKLYVYGLYPNWNLWNTRKTIWIHNCDTNEDHLDLQFTCYSHLHSNIIHFNRIIEIR</sequence>
<dbReference type="AlphaFoldDB" id="A0AAD7ZVD9"/>
<dbReference type="Proteomes" id="UP001233999">
    <property type="component" value="Unassembled WGS sequence"/>
</dbReference>
<protein>
    <submittedName>
        <fullName evidence="1">Uncharacterized protein</fullName>
    </submittedName>
</protein>
<reference evidence="1" key="2">
    <citation type="submission" date="2023-05" db="EMBL/GenBank/DDBJ databases">
        <authorList>
            <person name="Fouks B."/>
        </authorList>
    </citation>
    <scope>NUCLEOTIDE SEQUENCE</scope>
    <source>
        <strain evidence="1">Stay&amp;Tobe</strain>
        <tissue evidence="1">Testes</tissue>
    </source>
</reference>
<feature type="non-terminal residue" evidence="1">
    <location>
        <position position="72"/>
    </location>
</feature>
<feature type="non-terminal residue" evidence="1">
    <location>
        <position position="1"/>
    </location>
</feature>
<accession>A0AAD7ZVD9</accession>
<evidence type="ECO:0000313" key="2">
    <source>
        <dbReference type="Proteomes" id="UP001233999"/>
    </source>
</evidence>
<organism evidence="1 2">
    <name type="scientific">Diploptera punctata</name>
    <name type="common">Pacific beetle cockroach</name>
    <dbReference type="NCBI Taxonomy" id="6984"/>
    <lineage>
        <taxon>Eukaryota</taxon>
        <taxon>Metazoa</taxon>
        <taxon>Ecdysozoa</taxon>
        <taxon>Arthropoda</taxon>
        <taxon>Hexapoda</taxon>
        <taxon>Insecta</taxon>
        <taxon>Pterygota</taxon>
        <taxon>Neoptera</taxon>
        <taxon>Polyneoptera</taxon>
        <taxon>Dictyoptera</taxon>
        <taxon>Blattodea</taxon>
        <taxon>Blaberoidea</taxon>
        <taxon>Blaberidae</taxon>
        <taxon>Diplopterinae</taxon>
        <taxon>Diploptera</taxon>
    </lineage>
</organism>